<evidence type="ECO:0008006" key="4">
    <source>
        <dbReference type="Google" id="ProtNLM"/>
    </source>
</evidence>
<evidence type="ECO:0000313" key="3">
    <source>
        <dbReference type="Proteomes" id="UP001595953"/>
    </source>
</evidence>
<accession>A0ABV9N7R5</accession>
<dbReference type="Gene3D" id="2.60.40.10">
    <property type="entry name" value="Immunoglobulins"/>
    <property type="match status" value="1"/>
</dbReference>
<evidence type="ECO:0000313" key="2">
    <source>
        <dbReference type="EMBL" id="MFC4723584.1"/>
    </source>
</evidence>
<comment type="caution">
    <text evidence="2">The sequence shown here is derived from an EMBL/GenBank/DDBJ whole genome shotgun (WGS) entry which is preliminary data.</text>
</comment>
<keyword evidence="1" id="KW-0732">Signal</keyword>
<feature type="signal peptide" evidence="1">
    <location>
        <begin position="1"/>
        <end position="47"/>
    </location>
</feature>
<sequence>MLMYKITQIKNDLMPLCCRFIFKNLTKSITGLAMVMLFLFSANQAEAQIIIGDNDISDWVAALDNPAYPAKVFKRDPNATDDSQFTTGSQDPDLISEWGWNLGQTNNKGDISNAGAVIIGTRLYFFGDRLAINGDAQIGLWFFLGGVERQGDGLSNSTFSGMHVEGDLLVLSNFTNGGGTVQLRIFQWVDNPADAVYTGLPSNAPNGDESSGNLKFLGITNNAVVNSANVTIPSPGPFAASVIGGQDGMTNSMWTYQGKNVPSKGVPPPNTYHQGAFFEGFIALGDIIEAGGNACFASFLLETRNSQSVTASLQDFVGAAFKVTPEPPTTTNIAYCLGADAVALTPNGPEYLWYTSLDDETGEATIIPSTDTVGTKTYYVTQTYEDLNCESERSALVVTINPLPVVTANNASIECTNLTVQLTASPTGGTWSDVDGNVSASGLFDATGLANGPYNVTYTYTDGNGCTNSAGAVVTVNPAPTLEINCPTAVSVSCTDDINFAFSNWLDGFTTSGGGGTVTESYEVTVDGNTVAYADLTAPTNICDGSVISITYTVDDECDQSKNCSSTFTLNKDDTAPELTGTLPTGMTDIDDCIANAPVGPSEADIAALYADAC</sequence>
<keyword evidence="3" id="KW-1185">Reference proteome</keyword>
<proteinExistence type="predicted"/>
<dbReference type="EMBL" id="JBHSGP010000023">
    <property type="protein sequence ID" value="MFC4723584.1"/>
    <property type="molecule type" value="Genomic_DNA"/>
</dbReference>
<dbReference type="InterPro" id="IPR035986">
    <property type="entry name" value="PKD_dom_sf"/>
</dbReference>
<feature type="chain" id="PRO_5047028608" description="Ig-like domain-containing protein" evidence="1">
    <location>
        <begin position="48"/>
        <end position="614"/>
    </location>
</feature>
<reference evidence="3" key="1">
    <citation type="journal article" date="2019" name="Int. J. Syst. Evol. Microbiol.">
        <title>The Global Catalogue of Microorganisms (GCM) 10K type strain sequencing project: providing services to taxonomists for standard genome sequencing and annotation.</title>
        <authorList>
            <consortium name="The Broad Institute Genomics Platform"/>
            <consortium name="The Broad Institute Genome Sequencing Center for Infectious Disease"/>
            <person name="Wu L."/>
            <person name="Ma J."/>
        </authorList>
    </citation>
    <scope>NUCLEOTIDE SEQUENCE [LARGE SCALE GENOMIC DNA]</scope>
    <source>
        <strain evidence="3">CCUG 63682</strain>
    </source>
</reference>
<name>A0ABV9N7R5_9FLAO</name>
<protein>
    <recommendedName>
        <fullName evidence="4">Ig-like domain-containing protein</fullName>
    </recommendedName>
</protein>
<feature type="non-terminal residue" evidence="2">
    <location>
        <position position="614"/>
    </location>
</feature>
<dbReference type="SUPFAM" id="SSF49299">
    <property type="entry name" value="PKD domain"/>
    <property type="match status" value="1"/>
</dbReference>
<gene>
    <name evidence="2" type="ORF">ACFO5O_14740</name>
</gene>
<dbReference type="Proteomes" id="UP001595953">
    <property type="component" value="Unassembled WGS sequence"/>
</dbReference>
<organism evidence="2 3">
    <name type="scientific">Geojedonia litorea</name>
    <dbReference type="NCBI Taxonomy" id="1268269"/>
    <lineage>
        <taxon>Bacteria</taxon>
        <taxon>Pseudomonadati</taxon>
        <taxon>Bacteroidota</taxon>
        <taxon>Flavobacteriia</taxon>
        <taxon>Flavobacteriales</taxon>
        <taxon>Flavobacteriaceae</taxon>
        <taxon>Geojedonia</taxon>
    </lineage>
</organism>
<evidence type="ECO:0000256" key="1">
    <source>
        <dbReference type="SAM" id="SignalP"/>
    </source>
</evidence>
<dbReference type="InterPro" id="IPR013783">
    <property type="entry name" value="Ig-like_fold"/>
</dbReference>